<proteinExistence type="predicted"/>
<evidence type="ECO:0008006" key="4">
    <source>
        <dbReference type="Google" id="ProtNLM"/>
    </source>
</evidence>
<comment type="caution">
    <text evidence="2">The sequence shown here is derived from an EMBL/GenBank/DDBJ whole genome shotgun (WGS) entry which is preliminary data.</text>
</comment>
<name>A0A2J7YW90_STRMQ</name>
<feature type="region of interest" description="Disordered" evidence="1">
    <location>
        <begin position="1"/>
        <end position="32"/>
    </location>
</feature>
<organism evidence="2 3">
    <name type="scientific">Streptomyces malaysiensis</name>
    <dbReference type="NCBI Taxonomy" id="92644"/>
    <lineage>
        <taxon>Bacteria</taxon>
        <taxon>Bacillati</taxon>
        <taxon>Actinomycetota</taxon>
        <taxon>Actinomycetes</taxon>
        <taxon>Kitasatosporales</taxon>
        <taxon>Streptomycetaceae</taxon>
        <taxon>Streptomyces</taxon>
        <taxon>Streptomyces violaceusniger group</taxon>
    </lineage>
</organism>
<dbReference type="EMBL" id="LJIW01000002">
    <property type="protein sequence ID" value="PNG92304.1"/>
    <property type="molecule type" value="Genomic_DNA"/>
</dbReference>
<evidence type="ECO:0000313" key="3">
    <source>
        <dbReference type="Proteomes" id="UP000236520"/>
    </source>
</evidence>
<keyword evidence="3" id="KW-1185">Reference proteome</keyword>
<gene>
    <name evidence="2" type="ORF">SMF913_27769</name>
</gene>
<sequence>MIDDDSAVADGGEPAEAAKPRSPYSERPVARARRAKAQELIEQLVAEGRIRITDPDDDEVAEWRRVVNYAKRHGLEPAGKRIEKVPYGGPGLELFLAEGPHPNARSQRPKADGGSVPVPARLGHLHPLVTALKGDKSRLVMPSALRRRSLLLLQGLAAEAVRRGYEVRKARSSFFPREGGVDVVVDGFAYTVSVRQEFPESTDPERSARLVVELAHGLTGRPGRWRDRKSRTLEEALGVILGEVEARAAEDTGRRQDEQQARAEREVRWQAAMDVAKEQATREQLAQVLREEAGGWQEAAALSAYCMALERRIGELDGAVDESALDSARRWLEWAWGYVKSINPLSGLPSMPHTREPTSEELKPHLRGWSPHGPERRG</sequence>
<protein>
    <recommendedName>
        <fullName evidence="4">PE-PGRS family protein</fullName>
    </recommendedName>
</protein>
<feature type="compositionally biased region" description="Basic and acidic residues" evidence="1">
    <location>
        <begin position="353"/>
        <end position="364"/>
    </location>
</feature>
<accession>A0A2J7YW90</accession>
<dbReference type="RefSeq" id="WP_232564771.1">
    <property type="nucleotide sequence ID" value="NZ_BAAAHF010000019.1"/>
</dbReference>
<dbReference type="AlphaFoldDB" id="A0A2J7YW90"/>
<dbReference type="Proteomes" id="UP000236520">
    <property type="component" value="Unassembled WGS sequence"/>
</dbReference>
<evidence type="ECO:0000313" key="2">
    <source>
        <dbReference type="EMBL" id="PNG92304.1"/>
    </source>
</evidence>
<evidence type="ECO:0000256" key="1">
    <source>
        <dbReference type="SAM" id="MobiDB-lite"/>
    </source>
</evidence>
<feature type="region of interest" description="Disordered" evidence="1">
    <location>
        <begin position="346"/>
        <end position="378"/>
    </location>
</feature>
<reference evidence="2 3" key="1">
    <citation type="submission" date="2015-09" db="EMBL/GenBank/DDBJ databases">
        <title>Genome sequence, genome mining and natural product profiling of a biocontrol bacterium Streptomyces malaysiensis F913.</title>
        <authorList>
            <person name="Xu Y."/>
            <person name="Wei J."/>
            <person name="Xie J."/>
            <person name="Li T."/>
            <person name="Zhou Z."/>
        </authorList>
    </citation>
    <scope>NUCLEOTIDE SEQUENCE [LARGE SCALE GENOMIC DNA]</scope>
    <source>
        <strain evidence="2 3">F913</strain>
    </source>
</reference>